<dbReference type="Proteomes" id="UP000283786">
    <property type="component" value="Chromosome"/>
</dbReference>
<dbReference type="GO" id="GO:0005524">
    <property type="term" value="F:ATP binding"/>
    <property type="evidence" value="ECO:0007669"/>
    <property type="project" value="UniProtKB-KW"/>
</dbReference>
<dbReference type="PANTHER" id="PTHR43071">
    <property type="entry name" value="2-AMINO-4-HYDROXY-6-HYDROXYMETHYLDIHYDROPTERIDINE PYROPHOSPHOKINASE"/>
    <property type="match status" value="1"/>
</dbReference>
<evidence type="ECO:0000256" key="6">
    <source>
        <dbReference type="ARBA" id="ARBA00022741"/>
    </source>
</evidence>
<dbReference type="GO" id="GO:0003848">
    <property type="term" value="F:2-amino-4-hydroxy-6-hydroxymethyldihydropteridine diphosphokinase activity"/>
    <property type="evidence" value="ECO:0007669"/>
    <property type="project" value="UniProtKB-EC"/>
</dbReference>
<evidence type="ECO:0000256" key="7">
    <source>
        <dbReference type="ARBA" id="ARBA00022777"/>
    </source>
</evidence>
<dbReference type="InterPro" id="IPR000550">
    <property type="entry name" value="Hppk"/>
</dbReference>
<keyword evidence="7" id="KW-0418">Kinase</keyword>
<evidence type="ECO:0000256" key="4">
    <source>
        <dbReference type="ARBA" id="ARBA00016218"/>
    </source>
</evidence>
<evidence type="ECO:0000256" key="11">
    <source>
        <dbReference type="ARBA" id="ARBA00029766"/>
    </source>
</evidence>
<proteinExistence type="inferred from homology"/>
<name>A0A418SGC2_9RHOB</name>
<dbReference type="GO" id="GO:0016301">
    <property type="term" value="F:kinase activity"/>
    <property type="evidence" value="ECO:0007669"/>
    <property type="project" value="UniProtKB-KW"/>
</dbReference>
<keyword evidence="6" id="KW-0547">Nucleotide-binding</keyword>
<evidence type="ECO:0000256" key="1">
    <source>
        <dbReference type="ARBA" id="ARBA00005051"/>
    </source>
</evidence>
<evidence type="ECO:0000256" key="10">
    <source>
        <dbReference type="ARBA" id="ARBA00029409"/>
    </source>
</evidence>
<dbReference type="InterPro" id="IPR035907">
    <property type="entry name" value="Hppk_sf"/>
</dbReference>
<evidence type="ECO:0000313" key="14">
    <source>
        <dbReference type="EMBL" id="QPM91724.1"/>
    </source>
</evidence>
<sequence length="222" mass="24571">MPEEDASSDPRSPRDKSNLPVSLSYIIALGGNMFHADESRGAFVRSVVVQLGREIGPVEALSRLYRTPAFPAGSGEDFVNAALILRSDTDPETLLAQLHEVEHHFGRERKKRWGPRRLDLDLIAAGDCVLPDEATLKRWRDLPLDRQMKDSPDRLLLPHPRLQERAFVLVPVKDVAPGWRHPILGLTVTQMCDALPPEARAEVTPLPESACLLAAKGLGVPF</sequence>
<dbReference type="NCBIfam" id="TIGR01498">
    <property type="entry name" value="folK"/>
    <property type="match status" value="1"/>
</dbReference>
<dbReference type="GO" id="GO:0046656">
    <property type="term" value="P:folic acid biosynthetic process"/>
    <property type="evidence" value="ECO:0007669"/>
    <property type="project" value="UniProtKB-KW"/>
</dbReference>
<dbReference type="PROSITE" id="PS00794">
    <property type="entry name" value="HPPK"/>
    <property type="match status" value="1"/>
</dbReference>
<evidence type="ECO:0000259" key="13">
    <source>
        <dbReference type="PROSITE" id="PS00794"/>
    </source>
</evidence>
<comment type="pathway">
    <text evidence="1">Cofactor biosynthesis; tetrahydrofolate biosynthesis; 2-amino-4-hydroxy-6-hydroxymethyl-7,8-dihydropteridine diphosphate from 7,8-dihydroneopterin triphosphate: step 4/4.</text>
</comment>
<accession>A0A418SGC2</accession>
<reference evidence="14 15" key="1">
    <citation type="submission" date="2020-08" db="EMBL/GenBank/DDBJ databases">
        <title>Genome sequence of Rhodobacteraceae bacterium Lw-13e.</title>
        <authorList>
            <person name="Poehlein A."/>
            <person name="Wolter L."/>
            <person name="Daniel R."/>
            <person name="Brinkhoff T."/>
        </authorList>
    </citation>
    <scope>NUCLEOTIDE SEQUENCE [LARGE SCALE GENOMIC DNA]</scope>
    <source>
        <strain evidence="14 15">Lw-13e</strain>
    </source>
</reference>
<dbReference type="Pfam" id="PF01288">
    <property type="entry name" value="HPPK"/>
    <property type="match status" value="1"/>
</dbReference>
<evidence type="ECO:0000256" key="12">
    <source>
        <dbReference type="ARBA" id="ARBA00033413"/>
    </source>
</evidence>
<dbReference type="CDD" id="cd00483">
    <property type="entry name" value="HPPK"/>
    <property type="match status" value="1"/>
</dbReference>
<gene>
    <name evidence="14" type="ORF">PSAL_029790</name>
</gene>
<dbReference type="EMBL" id="CP060436">
    <property type="protein sequence ID" value="QPM91724.1"/>
    <property type="molecule type" value="Genomic_DNA"/>
</dbReference>
<evidence type="ECO:0000313" key="15">
    <source>
        <dbReference type="Proteomes" id="UP000283786"/>
    </source>
</evidence>
<dbReference type="EC" id="2.7.6.3" evidence="3"/>
<dbReference type="KEGG" id="palw:PSAL_029790"/>
<feature type="domain" description="7,8-dihydro-6-hydroxymethylpterin-pyrophosphokinase" evidence="13">
    <location>
        <begin position="112"/>
        <end position="123"/>
    </location>
</feature>
<evidence type="ECO:0000256" key="2">
    <source>
        <dbReference type="ARBA" id="ARBA00005810"/>
    </source>
</evidence>
<dbReference type="RefSeq" id="WP_119839352.1">
    <property type="nucleotide sequence ID" value="NZ_CP060436.1"/>
</dbReference>
<keyword evidence="8" id="KW-0067">ATP-binding</keyword>
<keyword evidence="15" id="KW-1185">Reference proteome</keyword>
<keyword evidence="9" id="KW-0289">Folate biosynthesis</keyword>
<dbReference type="PANTHER" id="PTHR43071:SF1">
    <property type="entry name" value="2-AMINO-4-HYDROXY-6-HYDROXYMETHYLDIHYDROPTERIDINE PYROPHOSPHOKINASE"/>
    <property type="match status" value="1"/>
</dbReference>
<organism evidence="14 15">
    <name type="scientific">Pseudooceanicola algae</name>
    <dbReference type="NCBI Taxonomy" id="1537215"/>
    <lineage>
        <taxon>Bacteria</taxon>
        <taxon>Pseudomonadati</taxon>
        <taxon>Pseudomonadota</taxon>
        <taxon>Alphaproteobacteria</taxon>
        <taxon>Rhodobacterales</taxon>
        <taxon>Paracoccaceae</taxon>
        <taxon>Pseudooceanicola</taxon>
    </lineage>
</organism>
<evidence type="ECO:0000256" key="3">
    <source>
        <dbReference type="ARBA" id="ARBA00013253"/>
    </source>
</evidence>
<dbReference type="OrthoDB" id="9808041at2"/>
<keyword evidence="5" id="KW-0808">Transferase</keyword>
<dbReference type="AlphaFoldDB" id="A0A418SGC2"/>
<evidence type="ECO:0000256" key="9">
    <source>
        <dbReference type="ARBA" id="ARBA00022909"/>
    </source>
</evidence>
<dbReference type="GO" id="GO:0046654">
    <property type="term" value="P:tetrahydrofolate biosynthetic process"/>
    <property type="evidence" value="ECO:0007669"/>
    <property type="project" value="UniProtKB-UniPathway"/>
</dbReference>
<evidence type="ECO:0000256" key="8">
    <source>
        <dbReference type="ARBA" id="ARBA00022840"/>
    </source>
</evidence>
<comment type="similarity">
    <text evidence="2">Belongs to the HPPK family.</text>
</comment>
<evidence type="ECO:0000256" key="5">
    <source>
        <dbReference type="ARBA" id="ARBA00022679"/>
    </source>
</evidence>
<protein>
    <recommendedName>
        <fullName evidence="4">2-amino-4-hydroxy-6-hydroxymethyldihydropteridine pyrophosphokinase</fullName>
        <ecNumber evidence="3">2.7.6.3</ecNumber>
    </recommendedName>
    <alternativeName>
        <fullName evidence="11">6-hydroxymethyl-7,8-dihydropterin pyrophosphokinase</fullName>
    </alternativeName>
    <alternativeName>
        <fullName evidence="12">7,8-dihydro-6-hydroxymethylpterin-pyrophosphokinase</fullName>
    </alternativeName>
</protein>
<dbReference type="SUPFAM" id="SSF55083">
    <property type="entry name" value="6-hydroxymethyl-7,8-dihydropterin pyrophosphokinase, HPPK"/>
    <property type="match status" value="1"/>
</dbReference>
<dbReference type="UniPathway" id="UPA00077">
    <property type="reaction ID" value="UER00155"/>
</dbReference>
<comment type="function">
    <text evidence="10">Catalyzes the transfer of pyrophosphate from adenosine triphosphate (ATP) to 6-hydroxymethyl-7,8-dihydropterin, an enzymatic step in folate biosynthesis pathway.</text>
</comment>
<dbReference type="Gene3D" id="3.30.70.560">
    <property type="entry name" value="7,8-Dihydro-6-hydroxymethylpterin-pyrophosphokinase HPPK"/>
    <property type="match status" value="1"/>
</dbReference>